<accession>A0A7J4ZPM5</accession>
<dbReference type="Proteomes" id="UP000420562">
    <property type="component" value="Unassembled WGS sequence"/>
</dbReference>
<feature type="domain" description="Glycosyl transferase family 1" evidence="1">
    <location>
        <begin position="233"/>
        <end position="405"/>
    </location>
</feature>
<dbReference type="PANTHER" id="PTHR12526:SF630">
    <property type="entry name" value="GLYCOSYLTRANSFERASE"/>
    <property type="match status" value="1"/>
</dbReference>
<proteinExistence type="predicted"/>
<sequence>MGDAPERIPASLQPGRGAGDCSFTRLSNRGNLQQEGNDSPLPLYSTTELIVMLAGKKIIFLLGNMELGGAERQAMLLARHLQEREHARIEVWGIGEPGRVAQMCDDSGIPWENIPLNFGAGVVRDFIEVVRFSRRLREAAPDVLLPYTWFPNVLCGLVWRFSGPGICVWNQRDSGVFLDPTRVVHRLAVKLTPFFVSNSTHAATFLMDRFRVDRQRLAVIPNGVRLELPRNDRISWRDRLGAGEGDFVGCMVANFSQLKDHGTAVRAWRRVVGQLAACNRRALLVLAGRDDGTAHSISLLIRELGLGGDVRILDAVDDVPGLLAACDMGVHCSEHEGCPNAVLEEMAVGLPVVASDNSGVRMVLGEGGEVFLAPYRDSEGLAQRILEFAMDGHYRAKVGKNNKQRILDCYSVEAMCSHATRFIENAFKG</sequence>
<evidence type="ECO:0000259" key="1">
    <source>
        <dbReference type="Pfam" id="PF00534"/>
    </source>
</evidence>
<organism evidence="3 4">
    <name type="scientific">Oryzomonas japonica</name>
    <dbReference type="NCBI Taxonomy" id="2603858"/>
    <lineage>
        <taxon>Bacteria</taxon>
        <taxon>Pseudomonadati</taxon>
        <taxon>Thermodesulfobacteriota</taxon>
        <taxon>Desulfuromonadia</taxon>
        <taxon>Geobacterales</taxon>
        <taxon>Geobacteraceae</taxon>
        <taxon>Oryzomonas</taxon>
    </lineage>
</organism>
<name>A0A7J4ZPM5_9BACT</name>
<dbReference type="Pfam" id="PF13439">
    <property type="entry name" value="Glyco_transf_4"/>
    <property type="match status" value="1"/>
</dbReference>
<gene>
    <name evidence="3" type="ORF">F6V25_12455</name>
</gene>
<dbReference type="Pfam" id="PF00534">
    <property type="entry name" value="Glycos_transf_1"/>
    <property type="match status" value="1"/>
</dbReference>
<keyword evidence="4" id="KW-1185">Reference proteome</keyword>
<dbReference type="Gene3D" id="3.40.50.2000">
    <property type="entry name" value="Glycogen Phosphorylase B"/>
    <property type="match status" value="2"/>
</dbReference>
<dbReference type="InterPro" id="IPR028098">
    <property type="entry name" value="Glyco_trans_4-like_N"/>
</dbReference>
<keyword evidence="3" id="KW-0808">Transferase</keyword>
<comment type="caution">
    <text evidence="3">The sequence shown here is derived from an EMBL/GenBank/DDBJ whole genome shotgun (WGS) entry which is preliminary data.</text>
</comment>
<dbReference type="GO" id="GO:0016757">
    <property type="term" value="F:glycosyltransferase activity"/>
    <property type="evidence" value="ECO:0007669"/>
    <property type="project" value="InterPro"/>
</dbReference>
<feature type="domain" description="Glycosyltransferase subfamily 4-like N-terminal" evidence="2">
    <location>
        <begin position="68"/>
        <end position="227"/>
    </location>
</feature>
<dbReference type="PANTHER" id="PTHR12526">
    <property type="entry name" value="GLYCOSYLTRANSFERASE"/>
    <property type="match status" value="1"/>
</dbReference>
<dbReference type="AlphaFoldDB" id="A0A7J4ZPM5"/>
<evidence type="ECO:0000313" key="3">
    <source>
        <dbReference type="EMBL" id="KAB0664864.1"/>
    </source>
</evidence>
<reference evidence="3 4" key="1">
    <citation type="submission" date="2019-09" db="EMBL/GenBank/DDBJ databases">
        <title>Geobacter sp. Red96, a novel strain isolated from paddy soil.</title>
        <authorList>
            <person name="Xu Z."/>
            <person name="Masuda Y."/>
            <person name="Itoh H."/>
            <person name="Senoo K."/>
        </authorList>
    </citation>
    <scope>NUCLEOTIDE SEQUENCE [LARGE SCALE GENOMIC DNA]</scope>
    <source>
        <strain evidence="3 4">Red96</strain>
    </source>
</reference>
<dbReference type="SUPFAM" id="SSF53756">
    <property type="entry name" value="UDP-Glycosyltransferase/glycogen phosphorylase"/>
    <property type="match status" value="1"/>
</dbReference>
<dbReference type="InterPro" id="IPR001296">
    <property type="entry name" value="Glyco_trans_1"/>
</dbReference>
<evidence type="ECO:0000313" key="4">
    <source>
        <dbReference type="Proteomes" id="UP000420562"/>
    </source>
</evidence>
<protein>
    <submittedName>
        <fullName evidence="3">Glycosyltransferase</fullName>
    </submittedName>
</protein>
<evidence type="ECO:0000259" key="2">
    <source>
        <dbReference type="Pfam" id="PF13439"/>
    </source>
</evidence>
<dbReference type="EMBL" id="VZQZ01000007">
    <property type="protein sequence ID" value="KAB0664864.1"/>
    <property type="molecule type" value="Genomic_DNA"/>
</dbReference>